<keyword evidence="1" id="KW-0812">Transmembrane</keyword>
<gene>
    <name evidence="2" type="ORF">VFDL14_05490</name>
</gene>
<sequence length="343" mass="39122">MKVSKKERRIIGNALDEWQSQGVLTQEEHDKLTSTFEVSAFDWTQIARYSFTIAVTCVVLATLSFVFDEWLIELFKSIFTAPELAKSLFFLAGAVGFYVFGIRRKKLYPSKVLANEALFVLGMISTALSIFFLGKVIETENLAPLILLASAIYGLIGLWLSSQTVWIFALMTLGAWFGFHSYQVQSDGYYLGMNYPLRFALFGGLLLVASLYVLPRIRAAMEFESVTKFVGLLYFFFSLWLLSIFGNHADFSIWLDIEQISILYWSVLLLVVSLAALYLGLKHHDDMTKGVALVFIFLNLYSRFFEYLWEGMHKALFFAILAVSFWLLGTKAEKIYQLKLPKA</sequence>
<keyword evidence="1" id="KW-1133">Transmembrane helix</keyword>
<keyword evidence="3" id="KW-1185">Reference proteome</keyword>
<accession>A0A066V133</accession>
<dbReference type="RefSeq" id="WP_032549193.1">
    <property type="nucleotide sequence ID" value="NZ_JFFR01000002.1"/>
</dbReference>
<dbReference type="AlphaFoldDB" id="A0A066V133"/>
<organism evidence="2 3">
    <name type="scientific">Vibrio fortis</name>
    <dbReference type="NCBI Taxonomy" id="212667"/>
    <lineage>
        <taxon>Bacteria</taxon>
        <taxon>Pseudomonadati</taxon>
        <taxon>Pseudomonadota</taxon>
        <taxon>Gammaproteobacteria</taxon>
        <taxon>Vibrionales</taxon>
        <taxon>Vibrionaceae</taxon>
        <taxon>Vibrio</taxon>
    </lineage>
</organism>
<feature type="transmembrane region" description="Helical" evidence="1">
    <location>
        <begin position="226"/>
        <end position="242"/>
    </location>
</feature>
<feature type="transmembrane region" description="Helical" evidence="1">
    <location>
        <begin position="113"/>
        <end position="136"/>
    </location>
</feature>
<reference evidence="2 3" key="1">
    <citation type="submission" date="2014-02" db="EMBL/GenBank/DDBJ databases">
        <title>Vibrio fortis Dalian14 Genome Sequencing.</title>
        <authorList>
            <person name="Wang Y."/>
            <person name="Song L."/>
            <person name="Liu G."/>
            <person name="Ding J."/>
        </authorList>
    </citation>
    <scope>NUCLEOTIDE SEQUENCE [LARGE SCALE GENOMIC DNA]</scope>
    <source>
        <strain evidence="2 3">Dalian14</strain>
    </source>
</reference>
<name>A0A066V133_9VIBR</name>
<feature type="transmembrane region" description="Helical" evidence="1">
    <location>
        <begin position="315"/>
        <end position="332"/>
    </location>
</feature>
<feature type="transmembrane region" description="Helical" evidence="1">
    <location>
        <begin position="142"/>
        <end position="160"/>
    </location>
</feature>
<keyword evidence="1" id="KW-0472">Membrane</keyword>
<feature type="transmembrane region" description="Helical" evidence="1">
    <location>
        <begin position="262"/>
        <end position="279"/>
    </location>
</feature>
<feature type="transmembrane region" description="Helical" evidence="1">
    <location>
        <begin position="291"/>
        <end position="309"/>
    </location>
</feature>
<feature type="transmembrane region" description="Helical" evidence="1">
    <location>
        <begin position="165"/>
        <end position="183"/>
    </location>
</feature>
<proteinExistence type="predicted"/>
<feature type="transmembrane region" description="Helical" evidence="1">
    <location>
        <begin position="84"/>
        <end position="101"/>
    </location>
</feature>
<comment type="caution">
    <text evidence="2">The sequence shown here is derived from an EMBL/GenBank/DDBJ whole genome shotgun (WGS) entry which is preliminary data.</text>
</comment>
<dbReference type="EMBL" id="JFFR01000002">
    <property type="protein sequence ID" value="KDN30184.1"/>
    <property type="molecule type" value="Genomic_DNA"/>
</dbReference>
<dbReference type="OrthoDB" id="1120077at2"/>
<protein>
    <submittedName>
        <fullName evidence="2">Membrane protein</fullName>
    </submittedName>
</protein>
<dbReference type="Proteomes" id="UP000027219">
    <property type="component" value="Unassembled WGS sequence"/>
</dbReference>
<evidence type="ECO:0000313" key="3">
    <source>
        <dbReference type="Proteomes" id="UP000027219"/>
    </source>
</evidence>
<feature type="transmembrane region" description="Helical" evidence="1">
    <location>
        <begin position="49"/>
        <end position="72"/>
    </location>
</feature>
<evidence type="ECO:0000313" key="2">
    <source>
        <dbReference type="EMBL" id="KDN30184.1"/>
    </source>
</evidence>
<feature type="transmembrane region" description="Helical" evidence="1">
    <location>
        <begin position="195"/>
        <end position="214"/>
    </location>
</feature>
<evidence type="ECO:0000256" key="1">
    <source>
        <dbReference type="SAM" id="Phobius"/>
    </source>
</evidence>